<evidence type="ECO:0000313" key="4">
    <source>
        <dbReference type="Proteomes" id="UP001153269"/>
    </source>
</evidence>
<gene>
    <name evidence="3" type="ORF">PLEPLA_LOCUS7638</name>
</gene>
<feature type="transmembrane region" description="Helical" evidence="2">
    <location>
        <begin position="20"/>
        <end position="43"/>
    </location>
</feature>
<keyword evidence="2" id="KW-1133">Transmembrane helix</keyword>
<dbReference type="AlphaFoldDB" id="A0A9N7TW30"/>
<accession>A0A9N7TW30</accession>
<evidence type="ECO:0000256" key="1">
    <source>
        <dbReference type="ARBA" id="ARBA00022801"/>
    </source>
</evidence>
<keyword evidence="4" id="KW-1185">Reference proteome</keyword>
<proteinExistence type="predicted"/>
<organism evidence="3 4">
    <name type="scientific">Pleuronectes platessa</name>
    <name type="common">European plaice</name>
    <dbReference type="NCBI Taxonomy" id="8262"/>
    <lineage>
        <taxon>Eukaryota</taxon>
        <taxon>Metazoa</taxon>
        <taxon>Chordata</taxon>
        <taxon>Craniata</taxon>
        <taxon>Vertebrata</taxon>
        <taxon>Euteleostomi</taxon>
        <taxon>Actinopterygii</taxon>
        <taxon>Neopterygii</taxon>
        <taxon>Teleostei</taxon>
        <taxon>Neoteleostei</taxon>
        <taxon>Acanthomorphata</taxon>
        <taxon>Carangaria</taxon>
        <taxon>Pleuronectiformes</taxon>
        <taxon>Pleuronectoidei</taxon>
        <taxon>Pleuronectidae</taxon>
        <taxon>Pleuronectes</taxon>
    </lineage>
</organism>
<dbReference type="EMBL" id="CADEAL010000410">
    <property type="protein sequence ID" value="CAB1419787.1"/>
    <property type="molecule type" value="Genomic_DNA"/>
</dbReference>
<keyword evidence="2" id="KW-0472">Membrane</keyword>
<dbReference type="PANTHER" id="PTHR23344:SF13">
    <property type="entry name" value="GLYCEROPHOSPHODIESTER PHOSPHODIESTERASE DOMAIN-CONTAINING PROTEIN 4"/>
    <property type="match status" value="1"/>
</dbReference>
<protein>
    <submittedName>
        <fullName evidence="3">Uncharacterized protein</fullName>
    </submittedName>
</protein>
<evidence type="ECO:0000313" key="3">
    <source>
        <dbReference type="EMBL" id="CAB1419787.1"/>
    </source>
</evidence>
<dbReference type="Proteomes" id="UP001153269">
    <property type="component" value="Unassembled WGS sequence"/>
</dbReference>
<sequence length="99" mass="11371">MSLLSTIHTPLFLMTPEEYSLMWILTDAVSAFLIIAIFIFHWWRERGLTFWSGSRQTQENGPYSKFRTDSSEVICVRWSPLHSEPPAGALVSLPLVFNP</sequence>
<keyword evidence="2" id="KW-0812">Transmembrane</keyword>
<name>A0A9N7TW30_PLEPL</name>
<comment type="caution">
    <text evidence="3">The sequence shown here is derived from an EMBL/GenBank/DDBJ whole genome shotgun (WGS) entry which is preliminary data.</text>
</comment>
<dbReference type="PANTHER" id="PTHR23344">
    <property type="entry name" value="GLYCEROPHOSPHORYL DIESTER PHOSPHODIESTERASE"/>
    <property type="match status" value="1"/>
</dbReference>
<reference evidence="3" key="1">
    <citation type="submission" date="2020-03" db="EMBL/GenBank/DDBJ databases">
        <authorList>
            <person name="Weist P."/>
        </authorList>
    </citation>
    <scope>NUCLEOTIDE SEQUENCE</scope>
</reference>
<evidence type="ECO:0000256" key="2">
    <source>
        <dbReference type="SAM" id="Phobius"/>
    </source>
</evidence>
<dbReference type="GO" id="GO:0016020">
    <property type="term" value="C:membrane"/>
    <property type="evidence" value="ECO:0007669"/>
    <property type="project" value="TreeGrafter"/>
</dbReference>
<keyword evidence="1" id="KW-0378">Hydrolase</keyword>
<dbReference type="GO" id="GO:0008889">
    <property type="term" value="F:glycerophosphodiester phosphodiesterase activity"/>
    <property type="evidence" value="ECO:0007669"/>
    <property type="project" value="TreeGrafter"/>
</dbReference>